<dbReference type="AlphaFoldDB" id="A0A7C4L391"/>
<keyword evidence="3" id="KW-0658">Purine biosynthesis</keyword>
<dbReference type="SMART" id="SM00998">
    <property type="entry name" value="ADSL_C"/>
    <property type="match status" value="1"/>
</dbReference>
<dbReference type="SUPFAM" id="SSF48557">
    <property type="entry name" value="L-aspartase-like"/>
    <property type="match status" value="1"/>
</dbReference>
<comment type="catalytic activity">
    <reaction evidence="3">
        <text>(2S)-2-[5-amino-1-(5-phospho-beta-D-ribosyl)imidazole-4-carboxamido]succinate = 5-amino-1-(5-phospho-beta-D-ribosyl)imidazole-4-carboxamide + fumarate</text>
        <dbReference type="Rhea" id="RHEA:23920"/>
        <dbReference type="ChEBI" id="CHEBI:29806"/>
        <dbReference type="ChEBI" id="CHEBI:58443"/>
        <dbReference type="ChEBI" id="CHEBI:58475"/>
        <dbReference type="EC" id="4.3.2.2"/>
    </reaction>
</comment>
<dbReference type="EC" id="4.3.2.2" evidence="2 3"/>
<sequence>MTMSKGDGYQSPFSWRYGSPEMRQIWGEEEKRRLWRRIWLALAETQAHFGLVGEEQVNDLRRNVERIDLARAQEIEAQIHHDLMAELKIFAEQSPLGGAILHLGATSMDIEDNAEVLRLRAALDLLLKHLKGVLSLFAERIAQTAELPVMGFTHLQPAEPTTLGYRLAFYAQDLLTEWCSLRQLRNQLRGKGFKGAVGTAAAYADLIGLENLPAFEEILSHKLDLPFYAVTSQVAPRMQEYRLISQLAGVAAVLNKFSFDLRFLQSPPLGEWQEPFGERQVGSSAMPFKRNPILAEKVNSLARSLALMPQVAWGNAAFSLLERTLDDSANRRSLLPESFLIAEEMLITTRRILKGLRFDEAAIQRNLYRYAPFAATERVLMALVKRGADRQAMHERLRGLSLAAWQAVQNGQENPLLAFLCEDEQIGAILGSDQVRQLMNVEAYLGIAGQQARRMAERIREEIEEKAEEQKP</sequence>
<dbReference type="GO" id="GO:0044208">
    <property type="term" value="P:'de novo' AMP biosynthetic process"/>
    <property type="evidence" value="ECO:0007669"/>
    <property type="project" value="UniProtKB-UniPathway"/>
</dbReference>
<dbReference type="UniPathway" id="UPA00075">
    <property type="reaction ID" value="UER00336"/>
</dbReference>
<comment type="pathway">
    <text evidence="3">Purine metabolism; IMP biosynthesis via de novo pathway; 5-amino-1-(5-phospho-D-ribosyl)imidazole-4-carboxamide from 5-amino-1-(5-phospho-D-ribosyl)imidazole-4-carboxylate: step 2/2.</text>
</comment>
<feature type="domain" description="Adenylosuccinate lyase C-terminal" evidence="4">
    <location>
        <begin position="371"/>
        <end position="456"/>
    </location>
</feature>
<name>A0A7C4L391_9CHLR</name>
<dbReference type="InterPro" id="IPR004769">
    <property type="entry name" value="Pur_lyase"/>
</dbReference>
<dbReference type="Pfam" id="PF00206">
    <property type="entry name" value="Lyase_1"/>
    <property type="match status" value="1"/>
</dbReference>
<dbReference type="PROSITE" id="PS00163">
    <property type="entry name" value="FUMARATE_LYASES"/>
    <property type="match status" value="1"/>
</dbReference>
<dbReference type="GO" id="GO:0005829">
    <property type="term" value="C:cytosol"/>
    <property type="evidence" value="ECO:0007669"/>
    <property type="project" value="TreeGrafter"/>
</dbReference>
<evidence type="ECO:0000259" key="4">
    <source>
        <dbReference type="SMART" id="SM00998"/>
    </source>
</evidence>
<comment type="similarity">
    <text evidence="3">Belongs to the lyase 1 family. Adenylosuccinate lyase subfamily.</text>
</comment>
<dbReference type="Gene3D" id="1.20.200.10">
    <property type="entry name" value="Fumarase/aspartase (Central domain)"/>
    <property type="match status" value="1"/>
</dbReference>
<dbReference type="PRINTS" id="PR00145">
    <property type="entry name" value="ARGSUCLYASE"/>
</dbReference>
<dbReference type="InterPro" id="IPR019468">
    <property type="entry name" value="AdenyloSucc_lyase_C"/>
</dbReference>
<organism evidence="5">
    <name type="scientific">Bellilinea caldifistulae</name>
    <dbReference type="NCBI Taxonomy" id="360411"/>
    <lineage>
        <taxon>Bacteria</taxon>
        <taxon>Bacillati</taxon>
        <taxon>Chloroflexota</taxon>
        <taxon>Anaerolineae</taxon>
        <taxon>Anaerolineales</taxon>
        <taxon>Anaerolineaceae</taxon>
        <taxon>Bellilinea</taxon>
    </lineage>
</organism>
<comment type="pathway">
    <text evidence="3">Purine metabolism; AMP biosynthesis via de novo pathway; AMP from IMP: step 2/2.</text>
</comment>
<dbReference type="GO" id="GO:0006189">
    <property type="term" value="P:'de novo' IMP biosynthetic process"/>
    <property type="evidence" value="ECO:0007669"/>
    <property type="project" value="UniProtKB-UniPathway"/>
</dbReference>
<comment type="caution">
    <text evidence="5">The sequence shown here is derived from an EMBL/GenBank/DDBJ whole genome shotgun (WGS) entry which is preliminary data.</text>
</comment>
<evidence type="ECO:0000256" key="2">
    <source>
        <dbReference type="NCBIfam" id="TIGR00928"/>
    </source>
</evidence>
<accession>A0A7C4L391</accession>
<reference evidence="5" key="1">
    <citation type="journal article" date="2020" name="mSystems">
        <title>Genome- and Community-Level Interaction Insights into Carbon Utilization and Element Cycling Functions of Hydrothermarchaeota in Hydrothermal Sediment.</title>
        <authorList>
            <person name="Zhou Z."/>
            <person name="Liu Y."/>
            <person name="Xu W."/>
            <person name="Pan J."/>
            <person name="Luo Z.H."/>
            <person name="Li M."/>
        </authorList>
    </citation>
    <scope>NUCLEOTIDE SEQUENCE [LARGE SCALE GENOMIC DNA]</scope>
    <source>
        <strain evidence="5">SpSt-556</strain>
    </source>
</reference>
<protein>
    <recommendedName>
        <fullName evidence="2 3">Adenylosuccinate lyase</fullName>
        <shortName evidence="3">ASL</shortName>
        <ecNumber evidence="2 3">4.3.2.2</ecNumber>
    </recommendedName>
    <alternativeName>
        <fullName evidence="3">Adenylosuccinase</fullName>
    </alternativeName>
</protein>
<dbReference type="InterPro" id="IPR020557">
    <property type="entry name" value="Fumarate_lyase_CS"/>
</dbReference>
<dbReference type="GO" id="GO:0004018">
    <property type="term" value="F:N6-(1,2-dicarboxyethyl)AMP AMP-lyase (fumarate-forming) activity"/>
    <property type="evidence" value="ECO:0007669"/>
    <property type="project" value="UniProtKB-UniRule"/>
</dbReference>
<dbReference type="EMBL" id="DSXR01000128">
    <property type="protein sequence ID" value="HGS88523.1"/>
    <property type="molecule type" value="Genomic_DNA"/>
</dbReference>
<dbReference type="Gene3D" id="1.10.40.30">
    <property type="entry name" value="Fumarase/aspartase (C-terminal domain)"/>
    <property type="match status" value="1"/>
</dbReference>
<dbReference type="UniPathway" id="UPA00074">
    <property type="reaction ID" value="UER00132"/>
</dbReference>
<evidence type="ECO:0000256" key="1">
    <source>
        <dbReference type="ARBA" id="ARBA00023239"/>
    </source>
</evidence>
<dbReference type="Gene3D" id="1.10.275.60">
    <property type="match status" value="1"/>
</dbReference>
<dbReference type="PANTHER" id="PTHR43172">
    <property type="entry name" value="ADENYLOSUCCINATE LYASE"/>
    <property type="match status" value="1"/>
</dbReference>
<evidence type="ECO:0000313" key="5">
    <source>
        <dbReference type="EMBL" id="HGS88523.1"/>
    </source>
</evidence>
<dbReference type="InterPro" id="IPR000362">
    <property type="entry name" value="Fumarate_lyase_fam"/>
</dbReference>
<dbReference type="PANTHER" id="PTHR43172:SF1">
    <property type="entry name" value="ADENYLOSUCCINATE LYASE"/>
    <property type="match status" value="1"/>
</dbReference>
<keyword evidence="1 3" id="KW-0456">Lyase</keyword>
<dbReference type="GO" id="GO:0070626">
    <property type="term" value="F:(S)-2-(5-amino-1-(5-phospho-D-ribosyl)imidazole-4-carboxamido) succinate lyase (fumarate-forming) activity"/>
    <property type="evidence" value="ECO:0007669"/>
    <property type="project" value="TreeGrafter"/>
</dbReference>
<comment type="catalytic activity">
    <reaction evidence="3">
        <text>N(6)-(1,2-dicarboxyethyl)-AMP = fumarate + AMP</text>
        <dbReference type="Rhea" id="RHEA:16853"/>
        <dbReference type="ChEBI" id="CHEBI:29806"/>
        <dbReference type="ChEBI" id="CHEBI:57567"/>
        <dbReference type="ChEBI" id="CHEBI:456215"/>
        <dbReference type="EC" id="4.3.2.2"/>
    </reaction>
</comment>
<dbReference type="NCBIfam" id="TIGR00928">
    <property type="entry name" value="purB"/>
    <property type="match status" value="1"/>
</dbReference>
<dbReference type="Pfam" id="PF10397">
    <property type="entry name" value="ADSL_C"/>
    <property type="match status" value="1"/>
</dbReference>
<proteinExistence type="inferred from homology"/>
<dbReference type="PRINTS" id="PR00149">
    <property type="entry name" value="FUMRATELYASE"/>
</dbReference>
<dbReference type="InterPro" id="IPR008948">
    <property type="entry name" value="L-Aspartase-like"/>
</dbReference>
<dbReference type="InterPro" id="IPR022761">
    <property type="entry name" value="Fumarate_lyase_N"/>
</dbReference>
<gene>
    <name evidence="5" type="primary">purB</name>
    <name evidence="5" type="ORF">ENT17_13045</name>
</gene>
<evidence type="ECO:0000256" key="3">
    <source>
        <dbReference type="RuleBase" id="RU361172"/>
    </source>
</evidence>